<feature type="domain" description="S-adenosyl-l-methionine hydroxide adenosyltransferase N-terminal" evidence="3">
    <location>
        <begin position="15"/>
        <end position="161"/>
    </location>
</feature>
<evidence type="ECO:0000259" key="4">
    <source>
        <dbReference type="Pfam" id="PF20257"/>
    </source>
</evidence>
<protein>
    <recommendedName>
        <fullName evidence="7">Adenosyl-chloride synthase</fullName>
    </recommendedName>
</protein>
<dbReference type="Gene3D" id="2.40.30.90">
    <property type="entry name" value="Bacterial fluorinating enzyme like"/>
    <property type="match status" value="1"/>
</dbReference>
<keyword evidence="6" id="KW-1185">Reference proteome</keyword>
<gene>
    <name evidence="5" type="ORF">SAMN05660653_01689</name>
</gene>
<dbReference type="InterPro" id="IPR023227">
    <property type="entry name" value="SAM_OH_AdoTrfase_C_sf"/>
</dbReference>
<dbReference type="AlphaFoldDB" id="A0A1G6CSX5"/>
<accession>A0A1G6CSX5</accession>
<dbReference type="SUPFAM" id="SSF101852">
    <property type="entry name" value="Bacterial fluorinating enzyme, C-terminal domain"/>
    <property type="match status" value="1"/>
</dbReference>
<evidence type="ECO:0000313" key="6">
    <source>
        <dbReference type="Proteomes" id="UP000198771"/>
    </source>
</evidence>
<dbReference type="EMBL" id="FMXO01000009">
    <property type="protein sequence ID" value="SDB35924.1"/>
    <property type="molecule type" value="Genomic_DNA"/>
</dbReference>
<dbReference type="Pfam" id="PF01887">
    <property type="entry name" value="SAM_HAT_N"/>
    <property type="match status" value="1"/>
</dbReference>
<dbReference type="Gene3D" id="3.40.50.10790">
    <property type="entry name" value="S-adenosyl-l-methionine hydroxide adenosyltransferase, N-terminal"/>
    <property type="match status" value="1"/>
</dbReference>
<evidence type="ECO:0000256" key="2">
    <source>
        <dbReference type="ARBA" id="ARBA00024035"/>
    </source>
</evidence>
<dbReference type="InterPro" id="IPR046470">
    <property type="entry name" value="SAM_HAT_C"/>
</dbReference>
<proteinExistence type="inferred from homology"/>
<dbReference type="RefSeq" id="WP_092120018.1">
    <property type="nucleotide sequence ID" value="NZ_FMXO01000009.1"/>
</dbReference>
<dbReference type="Pfam" id="PF20257">
    <property type="entry name" value="SAM_HAT_C"/>
    <property type="match status" value="1"/>
</dbReference>
<dbReference type="OrthoDB" id="9792195at2"/>
<comment type="similarity">
    <text evidence="2">Belongs to the SAM hydrolase / SAM-dependent halogenase family.</text>
</comment>
<dbReference type="PANTHER" id="PTHR35092">
    <property type="entry name" value="CHLORINASE MJ1651"/>
    <property type="match status" value="1"/>
</dbReference>
<reference evidence="5 6" key="1">
    <citation type="submission" date="2016-10" db="EMBL/GenBank/DDBJ databases">
        <authorList>
            <person name="de Groot N.N."/>
        </authorList>
    </citation>
    <scope>NUCLEOTIDE SEQUENCE [LARGE SCALE GENOMIC DNA]</scope>
    <source>
        <strain evidence="5 6">ASO4-2</strain>
    </source>
</reference>
<evidence type="ECO:0008006" key="7">
    <source>
        <dbReference type="Google" id="ProtNLM"/>
    </source>
</evidence>
<dbReference type="SUPFAM" id="SSF102522">
    <property type="entry name" value="Bacterial fluorinating enzyme, N-terminal domain"/>
    <property type="match status" value="1"/>
</dbReference>
<dbReference type="Proteomes" id="UP000198771">
    <property type="component" value="Unassembled WGS sequence"/>
</dbReference>
<dbReference type="InterPro" id="IPR002747">
    <property type="entry name" value="SAM_OH_AdoTrfase"/>
</dbReference>
<evidence type="ECO:0000313" key="5">
    <source>
        <dbReference type="EMBL" id="SDB35924.1"/>
    </source>
</evidence>
<organism evidence="5 6">
    <name type="scientific">Desulfonatronum thiosulfatophilum</name>
    <dbReference type="NCBI Taxonomy" id="617002"/>
    <lineage>
        <taxon>Bacteria</taxon>
        <taxon>Pseudomonadati</taxon>
        <taxon>Thermodesulfobacteriota</taxon>
        <taxon>Desulfovibrionia</taxon>
        <taxon>Desulfovibrionales</taxon>
        <taxon>Desulfonatronaceae</taxon>
        <taxon>Desulfonatronum</taxon>
    </lineage>
</organism>
<dbReference type="STRING" id="617002.SAMN05660653_01689"/>
<dbReference type="PANTHER" id="PTHR35092:SF1">
    <property type="entry name" value="CHLORINASE MJ1651"/>
    <property type="match status" value="1"/>
</dbReference>
<evidence type="ECO:0000259" key="3">
    <source>
        <dbReference type="Pfam" id="PF01887"/>
    </source>
</evidence>
<keyword evidence="1" id="KW-0949">S-adenosyl-L-methionine</keyword>
<feature type="domain" description="S-adenosyl-l-methionine hydroxide adenosyltransferase C-terminal" evidence="4">
    <location>
        <begin position="187"/>
        <end position="269"/>
    </location>
</feature>
<dbReference type="InterPro" id="IPR046469">
    <property type="entry name" value="SAM_HAT_N"/>
</dbReference>
<name>A0A1G6CSX5_9BACT</name>
<evidence type="ECO:0000256" key="1">
    <source>
        <dbReference type="ARBA" id="ARBA00022691"/>
    </source>
</evidence>
<dbReference type="PIRSF" id="PIRSF006779">
    <property type="entry name" value="UCP006779"/>
    <property type="match status" value="1"/>
</dbReference>
<dbReference type="InterPro" id="IPR023228">
    <property type="entry name" value="SAM_OH_AdoTrfase_N_sf"/>
</dbReference>
<sequence>MKSAHEHARVSRPIIALLTDFGLEDPYVGQMKGVLAGLAPEAVLVDISHQVRPFDILQGAFYLAASWPYLPEGTICVGVVDPGVGTARRLAMIRRSGRLLLAPDNGLPALLLGDEADVEAWEFAGRKARAGQKVANTFHGRDILMPLAADLALGVRPKELGAALHPDDLVRPDWARAERAGREIRAHVLHVDRFGNCLLNLSLEKWPMEVLAHAELIRPLLQPLALVRTYADIGPGSFGMLAGSQGYWELAVNQGNAAQLLGLRPGIRIVLQTS</sequence>